<proteinExistence type="predicted"/>
<reference evidence="1 2" key="1">
    <citation type="journal article" date="2021" name="Int. J. Syst. Evol. Microbiol.">
        <title>Steroidobacter gossypii sp. nov., isolated from soil of cotton cropping field.</title>
        <authorList>
            <person name="Huang R."/>
            <person name="Yang S."/>
            <person name="Zhen C."/>
            <person name="Liu W."/>
        </authorList>
    </citation>
    <scope>NUCLEOTIDE SEQUENCE [LARGE SCALE GENOMIC DNA]</scope>
    <source>
        <strain evidence="1 2">S1-65</strain>
    </source>
</reference>
<evidence type="ECO:0000313" key="1">
    <source>
        <dbReference type="EMBL" id="MBM0105929.1"/>
    </source>
</evidence>
<protein>
    <submittedName>
        <fullName evidence="1">Uncharacterized protein</fullName>
    </submittedName>
</protein>
<keyword evidence="2" id="KW-1185">Reference proteome</keyword>
<accession>A0ABS1WY76</accession>
<dbReference type="Proteomes" id="UP000661077">
    <property type="component" value="Unassembled WGS sequence"/>
</dbReference>
<dbReference type="EMBL" id="JAEVLS010000003">
    <property type="protein sequence ID" value="MBM0105929.1"/>
    <property type="molecule type" value="Genomic_DNA"/>
</dbReference>
<name>A0ABS1WY76_9GAMM</name>
<evidence type="ECO:0000313" key="2">
    <source>
        <dbReference type="Proteomes" id="UP000661077"/>
    </source>
</evidence>
<sequence>MHQIATVAPLDDPTHTIVTPGGMVLSSPKMVAATDVLTIAARDTNLMCFHLLTFARERHRCEIQGIARKEKDGAYVFRENLVVLRFEFVAEDQVSVEPLGNGYRARCEPSGKIERAIYTSSGER</sequence>
<comment type="caution">
    <text evidence="1">The sequence shown here is derived from an EMBL/GenBank/DDBJ whole genome shotgun (WGS) entry which is preliminary data.</text>
</comment>
<organism evidence="1 2">
    <name type="scientific">Steroidobacter gossypii</name>
    <dbReference type="NCBI Taxonomy" id="2805490"/>
    <lineage>
        <taxon>Bacteria</taxon>
        <taxon>Pseudomonadati</taxon>
        <taxon>Pseudomonadota</taxon>
        <taxon>Gammaproteobacteria</taxon>
        <taxon>Steroidobacterales</taxon>
        <taxon>Steroidobacteraceae</taxon>
        <taxon>Steroidobacter</taxon>
    </lineage>
</organism>
<gene>
    <name evidence="1" type="ORF">JM946_14450</name>
</gene>